<keyword evidence="2" id="KW-1185">Reference proteome</keyword>
<gene>
    <name evidence="1" type="ORF">ACFSAG_11620</name>
</gene>
<reference evidence="2" key="1">
    <citation type="journal article" date="2019" name="Int. J. Syst. Evol. Microbiol.">
        <title>The Global Catalogue of Microorganisms (GCM) 10K type strain sequencing project: providing services to taxonomists for standard genome sequencing and annotation.</title>
        <authorList>
            <consortium name="The Broad Institute Genomics Platform"/>
            <consortium name="The Broad Institute Genome Sequencing Center for Infectious Disease"/>
            <person name="Wu L."/>
            <person name="Ma J."/>
        </authorList>
    </citation>
    <scope>NUCLEOTIDE SEQUENCE [LARGE SCALE GENOMIC DNA]</scope>
    <source>
        <strain evidence="2">CGMCC 1.12449</strain>
    </source>
</reference>
<protein>
    <recommendedName>
        <fullName evidence="3">Spore coat protein U domain-containing protein</fullName>
    </recommendedName>
</protein>
<proteinExistence type="predicted"/>
<evidence type="ECO:0000313" key="1">
    <source>
        <dbReference type="EMBL" id="MFD1767487.1"/>
    </source>
</evidence>
<dbReference type="EMBL" id="JBHUEL010000010">
    <property type="protein sequence ID" value="MFD1767487.1"/>
    <property type="molecule type" value="Genomic_DNA"/>
</dbReference>
<name>A0ABW4MGK3_9SPHN</name>
<evidence type="ECO:0000313" key="2">
    <source>
        <dbReference type="Proteomes" id="UP001597215"/>
    </source>
</evidence>
<sequence>MVSGCFSTGAFAANCATVTFTPSNPSIANWNPINGLAQETGFTIRVTPVAASTRSARLIFLDTDTNTLPLKIQDSGPRYDIINTATGETLSFPRSALVTSSTVQTLQFPKARTPANLSLRLRLQANQNPVEDYEGGRTYSETLRYAVQCFKTNGDTNGIDQDVISTLTLTYTTPRLAQFNTAGPVNLDFRNFTATSQTARINMRSTSRIAMSAVTSNGGRMVRRGSNASASENAVIPYSIIFNGRQLVPGQRLNGLERAGIAGANLPLVLQLDGIPSGKLAGSYTDTIILTIEPEP</sequence>
<comment type="caution">
    <text evidence="1">The sequence shown here is derived from an EMBL/GenBank/DDBJ whole genome shotgun (WGS) entry which is preliminary data.</text>
</comment>
<evidence type="ECO:0008006" key="3">
    <source>
        <dbReference type="Google" id="ProtNLM"/>
    </source>
</evidence>
<accession>A0ABW4MGK3</accession>
<organism evidence="1 2">
    <name type="scientific">Sphingorhabdus buctiana</name>
    <dbReference type="NCBI Taxonomy" id="1508805"/>
    <lineage>
        <taxon>Bacteria</taxon>
        <taxon>Pseudomonadati</taxon>
        <taxon>Pseudomonadota</taxon>
        <taxon>Alphaproteobacteria</taxon>
        <taxon>Sphingomonadales</taxon>
        <taxon>Sphingomonadaceae</taxon>
        <taxon>Sphingorhabdus</taxon>
    </lineage>
</organism>
<dbReference type="Proteomes" id="UP001597215">
    <property type="component" value="Unassembled WGS sequence"/>
</dbReference>